<reference evidence="2 3" key="1">
    <citation type="journal article" date="2016" name="Genome Biol. Evol.">
        <title>Gene Family Evolution Reflects Adaptation to Soil Environmental Stressors in the Genome of the Collembolan Orchesella cincta.</title>
        <authorList>
            <person name="Faddeeva-Vakhrusheva A."/>
            <person name="Derks M.F."/>
            <person name="Anvar S.Y."/>
            <person name="Agamennone V."/>
            <person name="Suring W."/>
            <person name="Smit S."/>
            <person name="van Straalen N.M."/>
            <person name="Roelofs D."/>
        </authorList>
    </citation>
    <scope>NUCLEOTIDE SEQUENCE [LARGE SCALE GENOMIC DNA]</scope>
    <source>
        <tissue evidence="2">Mixed pool</tissue>
    </source>
</reference>
<comment type="caution">
    <text evidence="2">The sequence shown here is derived from an EMBL/GenBank/DDBJ whole genome shotgun (WGS) entry which is preliminary data.</text>
</comment>
<dbReference type="EMBL" id="LJIJ01000143">
    <property type="protein sequence ID" value="ODN01704.1"/>
    <property type="molecule type" value="Genomic_DNA"/>
</dbReference>
<dbReference type="InterPro" id="IPR036179">
    <property type="entry name" value="Ig-like_dom_sf"/>
</dbReference>
<organism evidence="2 3">
    <name type="scientific">Orchesella cincta</name>
    <name type="common">Springtail</name>
    <name type="synonym">Podura cincta</name>
    <dbReference type="NCBI Taxonomy" id="48709"/>
    <lineage>
        <taxon>Eukaryota</taxon>
        <taxon>Metazoa</taxon>
        <taxon>Ecdysozoa</taxon>
        <taxon>Arthropoda</taxon>
        <taxon>Hexapoda</taxon>
        <taxon>Collembola</taxon>
        <taxon>Entomobryomorpha</taxon>
        <taxon>Entomobryoidea</taxon>
        <taxon>Orchesellidae</taxon>
        <taxon>Orchesellinae</taxon>
        <taxon>Orchesella</taxon>
    </lineage>
</organism>
<proteinExistence type="predicted"/>
<evidence type="ECO:0000259" key="1">
    <source>
        <dbReference type="PROSITE" id="PS50835"/>
    </source>
</evidence>
<dbReference type="OMA" id="DPWENNI"/>
<dbReference type="Gene3D" id="2.60.40.10">
    <property type="entry name" value="Immunoglobulins"/>
    <property type="match status" value="1"/>
</dbReference>
<feature type="domain" description="Ig-like" evidence="1">
    <location>
        <begin position="14"/>
        <end position="108"/>
    </location>
</feature>
<name>A0A1D2N8Y4_ORCCI</name>
<gene>
    <name evidence="2" type="ORF">Ocin01_04983</name>
</gene>
<dbReference type="FunFam" id="2.60.40.10:FF:000333">
    <property type="entry name" value="Down syndrome cell adhesion molecule"/>
    <property type="match status" value="1"/>
</dbReference>
<accession>A0A1D2N8Y4</accession>
<dbReference type="Pfam" id="PF13927">
    <property type="entry name" value="Ig_3"/>
    <property type="match status" value="1"/>
</dbReference>
<dbReference type="PROSITE" id="PS50835">
    <property type="entry name" value="IG_LIKE"/>
    <property type="match status" value="1"/>
</dbReference>
<dbReference type="Proteomes" id="UP000094527">
    <property type="component" value="Unassembled WGS sequence"/>
</dbReference>
<dbReference type="OrthoDB" id="5969272at2759"/>
<evidence type="ECO:0000313" key="3">
    <source>
        <dbReference type="Proteomes" id="UP000094527"/>
    </source>
</evidence>
<dbReference type="SUPFAM" id="SSF48726">
    <property type="entry name" value="Immunoglobulin"/>
    <property type="match status" value="1"/>
</dbReference>
<keyword evidence="3" id="KW-1185">Reference proteome</keyword>
<protein>
    <submittedName>
        <fullName evidence="2">Down syndrome cell adhesion molecule-like protein Dscam2</fullName>
    </submittedName>
</protein>
<sequence>MYYSSGRFLPPVPPKITPFSFEDGLRETMMTRVICGVSQGDLPINFTWYKDEKRLANDDPWENNIVISPLDSYSTLLRFSSLSAEQVGTYTCLASNPASQTYFSAKLEVQGKTSEHTSSSAY</sequence>
<dbReference type="InterPro" id="IPR007110">
    <property type="entry name" value="Ig-like_dom"/>
</dbReference>
<dbReference type="AlphaFoldDB" id="A0A1D2N8Y4"/>
<dbReference type="STRING" id="48709.A0A1D2N8Y4"/>
<dbReference type="InterPro" id="IPR013783">
    <property type="entry name" value="Ig-like_fold"/>
</dbReference>
<evidence type="ECO:0000313" key="2">
    <source>
        <dbReference type="EMBL" id="ODN01704.1"/>
    </source>
</evidence>